<dbReference type="Proteomes" id="UP000736583">
    <property type="component" value="Unassembled WGS sequence"/>
</dbReference>
<evidence type="ECO:0000313" key="1">
    <source>
        <dbReference type="EMBL" id="MBU5592457.1"/>
    </source>
</evidence>
<protein>
    <submittedName>
        <fullName evidence="1">Uncharacterized protein</fullName>
    </submittedName>
</protein>
<dbReference type="EMBL" id="JAHLQL010000004">
    <property type="protein sequence ID" value="MBU5592457.1"/>
    <property type="molecule type" value="Genomic_DNA"/>
</dbReference>
<reference evidence="1 2" key="1">
    <citation type="submission" date="2021-06" db="EMBL/GenBank/DDBJ databases">
        <authorList>
            <person name="Sun Q."/>
            <person name="Li D."/>
        </authorList>
    </citation>
    <scope>NUCLEOTIDE SEQUENCE [LARGE SCALE GENOMIC DNA]</scope>
    <source>
        <strain evidence="1 2">MSJ-4</strain>
    </source>
</reference>
<comment type="caution">
    <text evidence="1">The sequence shown here is derived from an EMBL/GenBank/DDBJ whole genome shotgun (WGS) entry which is preliminary data.</text>
</comment>
<gene>
    <name evidence="1" type="ORF">KQI89_11890</name>
</gene>
<evidence type="ECO:0000313" key="2">
    <source>
        <dbReference type="Proteomes" id="UP000736583"/>
    </source>
</evidence>
<organism evidence="1 2">
    <name type="scientific">Clostridium simiarum</name>
    <dbReference type="NCBI Taxonomy" id="2841506"/>
    <lineage>
        <taxon>Bacteria</taxon>
        <taxon>Bacillati</taxon>
        <taxon>Bacillota</taxon>
        <taxon>Clostridia</taxon>
        <taxon>Eubacteriales</taxon>
        <taxon>Clostridiaceae</taxon>
        <taxon>Clostridium</taxon>
    </lineage>
</organism>
<keyword evidence="2" id="KW-1185">Reference proteome</keyword>
<name>A0ABS6F1S0_9CLOT</name>
<proteinExistence type="predicted"/>
<sequence length="60" mass="7216">MKMYFQNEKVCASCKYYETRRIINSSCIEVLEMMGRCSYKDGFFNMNTFNMSTCPSWKRL</sequence>
<accession>A0ABS6F1S0</accession>
<dbReference type="RefSeq" id="WP_216457237.1">
    <property type="nucleotide sequence ID" value="NZ_JAHLQL010000004.1"/>
</dbReference>